<evidence type="ECO:0000256" key="1">
    <source>
        <dbReference type="ARBA" id="ARBA00004442"/>
    </source>
</evidence>
<dbReference type="Pfam" id="PF14322">
    <property type="entry name" value="SusD-like_3"/>
    <property type="match status" value="1"/>
</dbReference>
<feature type="domain" description="RagB/SusD" evidence="6">
    <location>
        <begin position="338"/>
        <end position="467"/>
    </location>
</feature>
<dbReference type="Proteomes" id="UP001484239">
    <property type="component" value="Unassembled WGS sequence"/>
</dbReference>
<dbReference type="RefSeq" id="WP_405275306.1">
    <property type="nucleotide sequence ID" value="NZ_CP144380.1"/>
</dbReference>
<evidence type="ECO:0000313" key="8">
    <source>
        <dbReference type="EMBL" id="MEK9500233.1"/>
    </source>
</evidence>
<name>A0ABU9E661_9BACT</name>
<gene>
    <name evidence="8" type="ORF">WI372_04530</name>
</gene>
<accession>A0ABU9E661</accession>
<dbReference type="InterPro" id="IPR033985">
    <property type="entry name" value="SusD-like_N"/>
</dbReference>
<dbReference type="Gene3D" id="2.20.20.130">
    <property type="match status" value="1"/>
</dbReference>
<dbReference type="SUPFAM" id="SSF48452">
    <property type="entry name" value="TPR-like"/>
    <property type="match status" value="1"/>
</dbReference>
<keyword evidence="9" id="KW-1185">Reference proteome</keyword>
<keyword evidence="4" id="KW-0472">Membrane</keyword>
<dbReference type="PROSITE" id="PS51257">
    <property type="entry name" value="PROKAR_LIPOPROTEIN"/>
    <property type="match status" value="1"/>
</dbReference>
<evidence type="ECO:0000313" key="9">
    <source>
        <dbReference type="Proteomes" id="UP001484239"/>
    </source>
</evidence>
<evidence type="ECO:0000256" key="4">
    <source>
        <dbReference type="ARBA" id="ARBA00023136"/>
    </source>
</evidence>
<dbReference type="InterPro" id="IPR012944">
    <property type="entry name" value="SusD_RagB_dom"/>
</dbReference>
<dbReference type="Pfam" id="PF07980">
    <property type="entry name" value="SusD_RagB"/>
    <property type="match status" value="1"/>
</dbReference>
<reference evidence="8 9" key="1">
    <citation type="submission" date="2024-02" db="EMBL/GenBank/DDBJ databases">
        <title>A novel Gemmatimonadota bacterium.</title>
        <authorList>
            <person name="Du Z.-J."/>
            <person name="Ye Y.-Q."/>
        </authorList>
    </citation>
    <scope>NUCLEOTIDE SEQUENCE [LARGE SCALE GENOMIC DNA]</scope>
    <source>
        <strain evidence="8 9">DH-20</strain>
    </source>
</reference>
<organism evidence="8 9">
    <name type="scientific">Gaopeijia maritima</name>
    <dbReference type="NCBI Taxonomy" id="3119007"/>
    <lineage>
        <taxon>Bacteria</taxon>
        <taxon>Pseudomonadati</taxon>
        <taxon>Gemmatimonadota</taxon>
        <taxon>Longimicrobiia</taxon>
        <taxon>Gaopeijiales</taxon>
        <taxon>Gaopeijiaceae</taxon>
        <taxon>Gaopeijia</taxon>
    </lineage>
</organism>
<evidence type="ECO:0000259" key="6">
    <source>
        <dbReference type="Pfam" id="PF07980"/>
    </source>
</evidence>
<protein>
    <submittedName>
        <fullName evidence="8">RagB/SusD family nutrient uptake outer membrane protein</fullName>
    </submittedName>
</protein>
<proteinExistence type="inferred from homology"/>
<keyword evidence="3" id="KW-0732">Signal</keyword>
<dbReference type="EMBL" id="JBBHLI010000002">
    <property type="protein sequence ID" value="MEK9500233.1"/>
    <property type="molecule type" value="Genomic_DNA"/>
</dbReference>
<dbReference type="CDD" id="cd08977">
    <property type="entry name" value="SusD"/>
    <property type="match status" value="1"/>
</dbReference>
<evidence type="ECO:0000256" key="5">
    <source>
        <dbReference type="ARBA" id="ARBA00023237"/>
    </source>
</evidence>
<comment type="subcellular location">
    <subcellularLocation>
        <location evidence="1">Cell outer membrane</location>
    </subcellularLocation>
</comment>
<comment type="caution">
    <text evidence="8">The sequence shown here is derived from an EMBL/GenBank/DDBJ whole genome shotgun (WGS) entry which is preliminary data.</text>
</comment>
<evidence type="ECO:0000256" key="3">
    <source>
        <dbReference type="ARBA" id="ARBA00022729"/>
    </source>
</evidence>
<dbReference type="Gene3D" id="1.25.40.900">
    <property type="match status" value="1"/>
</dbReference>
<feature type="domain" description="SusD-like N-terminal" evidence="7">
    <location>
        <begin position="64"/>
        <end position="231"/>
    </location>
</feature>
<dbReference type="Gene3D" id="1.25.40.390">
    <property type="match status" value="1"/>
</dbReference>
<keyword evidence="5" id="KW-0998">Cell outer membrane</keyword>
<dbReference type="InterPro" id="IPR011990">
    <property type="entry name" value="TPR-like_helical_dom_sf"/>
</dbReference>
<evidence type="ECO:0000256" key="2">
    <source>
        <dbReference type="ARBA" id="ARBA00006275"/>
    </source>
</evidence>
<comment type="similarity">
    <text evidence="2">Belongs to the SusD family.</text>
</comment>
<evidence type="ECO:0000259" key="7">
    <source>
        <dbReference type="Pfam" id="PF14322"/>
    </source>
</evidence>
<sequence>MTHFKIPKATGLVLVAAASLGCNDLALDPYASISNDAYFQSMGDFRAAVVGVYDQISIADYYGRSIHLMSDIMGEDVKQNGSANRYQEFADFEGQVLTGHDYETELWAEGYEAVNMLNMIINSDFEPASALAQEYDQIRGEAYALRGLVHFDLVRMYAQHYTFTADASHPGVPIVLESDVTSLPERNSVGQVYAQAVADLQTGIGLMTQTRRGSYMMTREAAQALLSRIYLYMEDWSNAVSMADAVINSGKYSLVSGQAYVDQFATGGSSEAIFEIQNTDTDNRGSDSLGGMYRASGYGDYLPARDLLDLIDSDDIRMSMFEVDPGLTGIYAAHRVMKWPTASNTDNIPVIRLSEVYLNRAEANAQLGNAGEAQADLNLIRQRGLSTAADVTATGDALLDEILVERRIELGYEGHRIHDLMRYKLDINRVDVTGDVAFMGYPCNFCILPIPQEETDTNPNLSQNTGY</sequence>